<dbReference type="AlphaFoldDB" id="L0I6A9"/>
<feature type="domain" description="Radical SAM core" evidence="5">
    <location>
        <begin position="6"/>
        <end position="127"/>
    </location>
</feature>
<dbReference type="EMBL" id="CP003050">
    <property type="protein sequence ID" value="AGB15080.1"/>
    <property type="molecule type" value="Genomic_DNA"/>
</dbReference>
<keyword evidence="8" id="KW-1185">Reference proteome</keyword>
<dbReference type="InterPro" id="IPR013785">
    <property type="entry name" value="Aldolase_TIM"/>
</dbReference>
<evidence type="ECO:0000256" key="4">
    <source>
        <dbReference type="ARBA" id="ARBA00023014"/>
    </source>
</evidence>
<dbReference type="SFLD" id="SFLDS00029">
    <property type="entry name" value="Radical_SAM"/>
    <property type="match status" value="1"/>
</dbReference>
<evidence type="ECO:0000256" key="3">
    <source>
        <dbReference type="ARBA" id="ARBA00023004"/>
    </source>
</evidence>
<dbReference type="STRING" id="797302.Halru_0442"/>
<dbReference type="OrthoDB" id="275542at2157"/>
<dbReference type="SUPFAM" id="SSF102114">
    <property type="entry name" value="Radical SAM enzymes"/>
    <property type="match status" value="1"/>
</dbReference>
<dbReference type="SFLD" id="SFLDG01067">
    <property type="entry name" value="SPASM/twitch_domain_containing"/>
    <property type="match status" value="1"/>
</dbReference>
<dbReference type="PANTHER" id="PTHR11228:SF34">
    <property type="entry name" value="TUNGSTEN-CONTAINING ALDEHYDE FERREDOXIN OXIDOREDUCTASE COFACTOR MODIFYING PROTEIN"/>
    <property type="match status" value="1"/>
</dbReference>
<dbReference type="CDD" id="cd01335">
    <property type="entry name" value="Radical_SAM"/>
    <property type="match status" value="1"/>
</dbReference>
<organism evidence="7 8">
    <name type="scientific">Halovivax ruber (strain DSM 18193 / JCM 13892 / XH-70)</name>
    <dbReference type="NCBI Taxonomy" id="797302"/>
    <lineage>
        <taxon>Archaea</taxon>
        <taxon>Methanobacteriati</taxon>
        <taxon>Methanobacteriota</taxon>
        <taxon>Stenosarchaea group</taxon>
        <taxon>Halobacteria</taxon>
        <taxon>Halobacteriales</taxon>
        <taxon>Natrialbaceae</taxon>
        <taxon>Halovivax</taxon>
    </lineage>
</organism>
<dbReference type="eggNOG" id="arCOG00938">
    <property type="taxonomic scope" value="Archaea"/>
</dbReference>
<dbReference type="GeneID" id="14375750"/>
<accession>L0I6A9</accession>
<evidence type="ECO:0000259" key="5">
    <source>
        <dbReference type="Pfam" id="PF04055"/>
    </source>
</evidence>
<dbReference type="GO" id="GO:0051536">
    <property type="term" value="F:iron-sulfur cluster binding"/>
    <property type="evidence" value="ECO:0007669"/>
    <property type="project" value="UniProtKB-KW"/>
</dbReference>
<keyword evidence="4" id="KW-0411">Iron-sulfur</keyword>
<dbReference type="Proteomes" id="UP000010846">
    <property type="component" value="Chromosome"/>
</dbReference>
<dbReference type="HOGENOM" id="CLU_067258_0_0_2"/>
<dbReference type="KEGG" id="hru:Halru_0442"/>
<proteinExistence type="predicted"/>
<feature type="domain" description="4Fe4S-binding SPASM" evidence="6">
    <location>
        <begin position="203"/>
        <end position="251"/>
    </location>
</feature>
<evidence type="ECO:0000256" key="1">
    <source>
        <dbReference type="ARBA" id="ARBA00022691"/>
    </source>
</evidence>
<dbReference type="InterPro" id="IPR050377">
    <property type="entry name" value="Radical_SAM_PqqE_MftC-like"/>
</dbReference>
<keyword evidence="3" id="KW-0408">Iron</keyword>
<evidence type="ECO:0000259" key="6">
    <source>
        <dbReference type="Pfam" id="PF13186"/>
    </source>
</evidence>
<dbReference type="GO" id="GO:0046872">
    <property type="term" value="F:metal ion binding"/>
    <property type="evidence" value="ECO:0007669"/>
    <property type="project" value="UniProtKB-KW"/>
</dbReference>
<evidence type="ECO:0000313" key="8">
    <source>
        <dbReference type="Proteomes" id="UP000010846"/>
    </source>
</evidence>
<dbReference type="InterPro" id="IPR007197">
    <property type="entry name" value="rSAM"/>
</dbReference>
<evidence type="ECO:0000313" key="7">
    <source>
        <dbReference type="EMBL" id="AGB15080.1"/>
    </source>
</evidence>
<reference evidence="7" key="1">
    <citation type="submission" date="2011-09" db="EMBL/GenBank/DDBJ databases">
        <title>Complete sequence of Halovivax ruber XH-70.</title>
        <authorList>
            <consortium name="US DOE Joint Genome Institute"/>
            <person name="Lucas S."/>
            <person name="Han J."/>
            <person name="Lapidus A."/>
            <person name="Cheng J.-F."/>
            <person name="Goodwin L."/>
            <person name="Pitluck S."/>
            <person name="Peters L."/>
            <person name="Mikhailova N."/>
            <person name="Davenport K."/>
            <person name="Detter J.C."/>
            <person name="Han C."/>
            <person name="Tapia R."/>
            <person name="Land M."/>
            <person name="Hauser L."/>
            <person name="Kyrpides N."/>
            <person name="Ivanova N."/>
            <person name="Pagani I."/>
            <person name="Sproer C."/>
            <person name="Anderson I."/>
            <person name="Woyke T."/>
        </authorList>
    </citation>
    <scope>NUCLEOTIDE SEQUENCE</scope>
    <source>
        <strain evidence="7">XH-70</strain>
    </source>
</reference>
<sequence length="353" mass="39531">MFLDYKCNFACGHCSVGSSPETEFEMPETTLDQAFDEIERVNPKTLVFTGGEVTLHKERLLESLRRADEMGLKTRIVTNGWWAHDMESARQMIDELVDAGLDELSTSYDDFHTDFISPEPIINLVDAGLESDLDNIALACVVGPEDPEYDKERITELLNERLDEPVSEQSGLLLIEDSAVPLGSGAQLDVSSIKAKSKHDDGCMEVSSTLSIHPDGSVKACCGHAQWYVPDLTLGNIKEEPLLEILDRGKRNLIYWLIHEVGPKRLIDRLDVDDDTNYSGICHACHALLGEYREEFLAYAEENREELIKNDIILSDSLRRRANTLLENEDVILEQIGSVRSGDEDGQPGHVRT</sequence>
<dbReference type="InterPro" id="IPR058240">
    <property type="entry name" value="rSAM_sf"/>
</dbReference>
<name>L0I6A9_HALRX</name>
<dbReference type="GO" id="GO:0003824">
    <property type="term" value="F:catalytic activity"/>
    <property type="evidence" value="ECO:0007669"/>
    <property type="project" value="InterPro"/>
</dbReference>
<gene>
    <name evidence="7" type="ordered locus">Halru_0442</name>
</gene>
<dbReference type="Pfam" id="PF04055">
    <property type="entry name" value="Radical_SAM"/>
    <property type="match status" value="1"/>
</dbReference>
<keyword evidence="1" id="KW-0949">S-adenosyl-L-methionine</keyword>
<evidence type="ECO:0000256" key="2">
    <source>
        <dbReference type="ARBA" id="ARBA00022723"/>
    </source>
</evidence>
<dbReference type="Pfam" id="PF13186">
    <property type="entry name" value="SPASM"/>
    <property type="match status" value="1"/>
</dbReference>
<keyword evidence="2" id="KW-0479">Metal-binding</keyword>
<dbReference type="InterPro" id="IPR023885">
    <property type="entry name" value="4Fe4S-binding_SPASM_dom"/>
</dbReference>
<dbReference type="RefSeq" id="WP_015299770.1">
    <property type="nucleotide sequence ID" value="NC_019964.1"/>
</dbReference>
<protein>
    <submittedName>
        <fullName evidence="7">Putative Fe-S oxidoreductase</fullName>
    </submittedName>
</protein>
<dbReference type="PANTHER" id="PTHR11228">
    <property type="entry name" value="RADICAL SAM DOMAIN PROTEIN"/>
    <property type="match status" value="1"/>
</dbReference>
<dbReference type="Gene3D" id="3.20.20.70">
    <property type="entry name" value="Aldolase class I"/>
    <property type="match status" value="1"/>
</dbReference>
<dbReference type="CDD" id="cd21109">
    <property type="entry name" value="SPASM"/>
    <property type="match status" value="1"/>
</dbReference>